<dbReference type="EMBL" id="LAZR01005102">
    <property type="protein sequence ID" value="KKN02832.1"/>
    <property type="molecule type" value="Genomic_DNA"/>
</dbReference>
<evidence type="ECO:0000313" key="1">
    <source>
        <dbReference type="EMBL" id="KKN02832.1"/>
    </source>
</evidence>
<protein>
    <submittedName>
        <fullName evidence="1">Uncharacterized protein</fullName>
    </submittedName>
</protein>
<reference evidence="1" key="1">
    <citation type="journal article" date="2015" name="Nature">
        <title>Complex archaea that bridge the gap between prokaryotes and eukaryotes.</title>
        <authorList>
            <person name="Spang A."/>
            <person name="Saw J.H."/>
            <person name="Jorgensen S.L."/>
            <person name="Zaremba-Niedzwiedzka K."/>
            <person name="Martijn J."/>
            <person name="Lind A.E."/>
            <person name="van Eijk R."/>
            <person name="Schleper C."/>
            <person name="Guy L."/>
            <person name="Ettema T.J."/>
        </authorList>
    </citation>
    <scope>NUCLEOTIDE SEQUENCE</scope>
</reference>
<comment type="caution">
    <text evidence="1">The sequence shown here is derived from an EMBL/GenBank/DDBJ whole genome shotgun (WGS) entry which is preliminary data.</text>
</comment>
<accession>A0A0F9MTZ4</accession>
<gene>
    <name evidence="1" type="ORF">LCGC14_1113610</name>
</gene>
<sequence>MTEYFIVANTYAAPFFSNTSHSFERGDTPHDALDAFVASHLATLYAAVVYESADAFHKEEKALAQWLSEKAIKDTAKQ</sequence>
<proteinExistence type="predicted"/>
<dbReference type="AlphaFoldDB" id="A0A0F9MTZ4"/>
<name>A0A0F9MTZ4_9ZZZZ</name>
<organism evidence="1">
    <name type="scientific">marine sediment metagenome</name>
    <dbReference type="NCBI Taxonomy" id="412755"/>
    <lineage>
        <taxon>unclassified sequences</taxon>
        <taxon>metagenomes</taxon>
        <taxon>ecological metagenomes</taxon>
    </lineage>
</organism>